<dbReference type="Gene3D" id="3.30.465.10">
    <property type="match status" value="2"/>
</dbReference>
<dbReference type="GO" id="GO:0071949">
    <property type="term" value="F:FAD binding"/>
    <property type="evidence" value="ECO:0007669"/>
    <property type="project" value="InterPro"/>
</dbReference>
<dbReference type="GeneID" id="4353349"/>
<evidence type="ECO:0000256" key="2">
    <source>
        <dbReference type="ARBA" id="ARBA00022630"/>
    </source>
</evidence>
<dbReference type="EMBL" id="CH476605">
    <property type="protein sequence ID" value="EAU31201.1"/>
    <property type="molecule type" value="Genomic_DNA"/>
</dbReference>
<dbReference type="HOGENOM" id="CLU_018354_1_2_1"/>
<evidence type="ECO:0000259" key="5">
    <source>
        <dbReference type="PROSITE" id="PS51387"/>
    </source>
</evidence>
<dbReference type="Pfam" id="PF08031">
    <property type="entry name" value="BBE"/>
    <property type="match status" value="1"/>
</dbReference>
<feature type="domain" description="FAD-binding PCMH-type" evidence="5">
    <location>
        <begin position="69"/>
        <end position="257"/>
    </location>
</feature>
<protein>
    <recommendedName>
        <fullName evidence="5">FAD-binding PCMH-type domain-containing protein</fullName>
    </recommendedName>
</protein>
<dbReference type="InterPro" id="IPR016166">
    <property type="entry name" value="FAD-bd_PCMH"/>
</dbReference>
<dbReference type="SUPFAM" id="SSF56176">
    <property type="entry name" value="FAD-binding/transporter-associated domain-like"/>
    <property type="match status" value="1"/>
</dbReference>
<dbReference type="VEuPathDB" id="FungiDB:ATEG_08028"/>
<dbReference type="Gene3D" id="3.40.462.20">
    <property type="match status" value="1"/>
</dbReference>
<dbReference type="InterPro" id="IPR006094">
    <property type="entry name" value="Oxid_FAD_bind_N"/>
</dbReference>
<evidence type="ECO:0000313" key="6">
    <source>
        <dbReference type="EMBL" id="EAU31201.1"/>
    </source>
</evidence>
<dbReference type="InterPro" id="IPR016169">
    <property type="entry name" value="FAD-bd_PCMH_sub2"/>
</dbReference>
<name>Q0CE56_ASPTN</name>
<dbReference type="Proteomes" id="UP000007963">
    <property type="component" value="Unassembled WGS sequence"/>
</dbReference>
<dbReference type="PANTHER" id="PTHR42973">
    <property type="entry name" value="BINDING OXIDOREDUCTASE, PUTATIVE (AFU_ORTHOLOGUE AFUA_1G17690)-RELATED"/>
    <property type="match status" value="1"/>
</dbReference>
<dbReference type="AlphaFoldDB" id="Q0CE56"/>
<keyword evidence="4" id="KW-0560">Oxidoreductase</keyword>
<evidence type="ECO:0000313" key="7">
    <source>
        <dbReference type="Proteomes" id="UP000007963"/>
    </source>
</evidence>
<comment type="similarity">
    <text evidence="1">Belongs to the oxygen-dependent FAD-linked oxidoreductase family.</text>
</comment>
<evidence type="ECO:0000256" key="4">
    <source>
        <dbReference type="ARBA" id="ARBA00023002"/>
    </source>
</evidence>
<organism evidence="6 7">
    <name type="scientific">Aspergillus terreus (strain NIH 2624 / FGSC A1156)</name>
    <dbReference type="NCBI Taxonomy" id="341663"/>
    <lineage>
        <taxon>Eukaryota</taxon>
        <taxon>Fungi</taxon>
        <taxon>Dikarya</taxon>
        <taxon>Ascomycota</taxon>
        <taxon>Pezizomycotina</taxon>
        <taxon>Eurotiomycetes</taxon>
        <taxon>Eurotiomycetidae</taxon>
        <taxon>Eurotiales</taxon>
        <taxon>Aspergillaceae</taxon>
        <taxon>Aspergillus</taxon>
        <taxon>Aspergillus subgen. Circumdati</taxon>
    </lineage>
</organism>
<dbReference type="eggNOG" id="KOG1231">
    <property type="taxonomic scope" value="Eukaryota"/>
</dbReference>
<dbReference type="PANTHER" id="PTHR42973:SF34">
    <property type="entry name" value="FAD BINDING DOMAIN PROTEIN (AFU_ORTHOLOGUE AFUA_3G02770)"/>
    <property type="match status" value="1"/>
</dbReference>
<dbReference type="OrthoDB" id="2151789at2759"/>
<dbReference type="Pfam" id="PF01565">
    <property type="entry name" value="FAD_binding_4"/>
    <property type="match status" value="1"/>
</dbReference>
<dbReference type="OMA" id="EARCIMQ"/>
<dbReference type="InterPro" id="IPR050416">
    <property type="entry name" value="FAD-linked_Oxidoreductase"/>
</dbReference>
<evidence type="ECO:0000256" key="1">
    <source>
        <dbReference type="ARBA" id="ARBA00005466"/>
    </source>
</evidence>
<accession>Q0CE56</accession>
<evidence type="ECO:0000256" key="3">
    <source>
        <dbReference type="ARBA" id="ARBA00022827"/>
    </source>
</evidence>
<proteinExistence type="inferred from homology"/>
<keyword evidence="2" id="KW-0285">Flavoprotein</keyword>
<reference evidence="7" key="1">
    <citation type="submission" date="2005-09" db="EMBL/GenBank/DDBJ databases">
        <title>Annotation of the Aspergillus terreus NIH2624 genome.</title>
        <authorList>
            <person name="Birren B.W."/>
            <person name="Lander E.S."/>
            <person name="Galagan J.E."/>
            <person name="Nusbaum C."/>
            <person name="Devon K."/>
            <person name="Henn M."/>
            <person name="Ma L.-J."/>
            <person name="Jaffe D.B."/>
            <person name="Butler J."/>
            <person name="Alvarez P."/>
            <person name="Gnerre S."/>
            <person name="Grabherr M."/>
            <person name="Kleber M."/>
            <person name="Mauceli E.W."/>
            <person name="Brockman W."/>
            <person name="Rounsley S."/>
            <person name="Young S.K."/>
            <person name="LaButti K."/>
            <person name="Pushparaj V."/>
            <person name="DeCaprio D."/>
            <person name="Crawford M."/>
            <person name="Koehrsen M."/>
            <person name="Engels R."/>
            <person name="Montgomery P."/>
            <person name="Pearson M."/>
            <person name="Howarth C."/>
            <person name="Larson L."/>
            <person name="Luoma S."/>
            <person name="White J."/>
            <person name="Alvarado L."/>
            <person name="Kodira C.D."/>
            <person name="Zeng Q."/>
            <person name="Oleary S."/>
            <person name="Yandava C."/>
            <person name="Denning D.W."/>
            <person name="Nierman W.C."/>
            <person name="Milne T."/>
            <person name="Madden K."/>
        </authorList>
    </citation>
    <scope>NUCLEOTIDE SEQUENCE [LARGE SCALE GENOMIC DNA]</scope>
    <source>
        <strain evidence="7">NIH 2624 / FGSC A1156</strain>
    </source>
</reference>
<dbReference type="InterPro" id="IPR012951">
    <property type="entry name" value="BBE"/>
</dbReference>
<dbReference type="STRING" id="341663.Q0CE56"/>
<sequence length="474" mass="52904">MVLSGRDGPWSQGQSILSQSHVDTFGSGIEQPCSRVCQVLSLDLPGTVLTQDDKGYADQQVTYFAQQAGNLNPSCFFLPGNEQEVAHAVRLAGEEACPFAVKSGGHATFGGASNIRQGLTINLERLNEVTVSDDSSFVRIGPGNRWQQVYRELEKRNLTVPGGRTGSAVLANGSIINVNTDSHTDLYWALRGGGSNFALITRFDFKPLHHEFMWGGIRNYTIDQVDSVLDAYVDFGFRASENPLAYQITTIYYTNAKHHATVDLYHTEPEPDPSIFSALQEAVPYSDTTAVSRQSNISWHNYLGQPDGYRQSYWTATYKLDRDLAGFVKDVFLEETSQLGDLDGLEARCIMQVFTTDILRSMEKNGGNPLGLAGSTHPLMILNPAFRWRDPADDMRVLQAIGNLVNRVNARARAMGLYEPFVYMNYASQFQDVVESYGPENVKRLRMVARKYDPDQVFQNLQRGYFKLSGRVGW</sequence>
<dbReference type="InterPro" id="IPR036318">
    <property type="entry name" value="FAD-bd_PCMH-like_sf"/>
</dbReference>
<gene>
    <name evidence="6" type="ORF">ATEG_08028</name>
</gene>
<dbReference type="GO" id="GO:0016491">
    <property type="term" value="F:oxidoreductase activity"/>
    <property type="evidence" value="ECO:0007669"/>
    <property type="project" value="UniProtKB-KW"/>
</dbReference>
<dbReference type="PROSITE" id="PS51387">
    <property type="entry name" value="FAD_PCMH"/>
    <property type="match status" value="1"/>
</dbReference>
<dbReference type="RefSeq" id="XP_001216649.1">
    <property type="nucleotide sequence ID" value="XM_001216649.1"/>
</dbReference>
<keyword evidence="3" id="KW-0274">FAD</keyword>